<evidence type="ECO:0000256" key="1">
    <source>
        <dbReference type="SAM" id="SignalP"/>
    </source>
</evidence>
<dbReference type="RefSeq" id="WP_160980702.1">
    <property type="nucleotide sequence ID" value="NZ_WVHK01000061.1"/>
</dbReference>
<feature type="chain" id="PRO_5026206466" evidence="1">
    <location>
        <begin position="22"/>
        <end position="350"/>
    </location>
</feature>
<accession>A0A6I4YJ75</accession>
<organism evidence="2 3">
    <name type="scientific">Deinococcus xianganensis</name>
    <dbReference type="NCBI Taxonomy" id="1507289"/>
    <lineage>
        <taxon>Bacteria</taxon>
        <taxon>Thermotogati</taxon>
        <taxon>Deinococcota</taxon>
        <taxon>Deinococci</taxon>
        <taxon>Deinococcales</taxon>
        <taxon>Deinococcaceae</taxon>
        <taxon>Deinococcus</taxon>
    </lineage>
</organism>
<keyword evidence="1" id="KW-0732">Signal</keyword>
<dbReference type="Proteomes" id="UP000430519">
    <property type="component" value="Unassembled WGS sequence"/>
</dbReference>
<evidence type="ECO:0000313" key="2">
    <source>
        <dbReference type="EMBL" id="MXV20858.1"/>
    </source>
</evidence>
<dbReference type="EMBL" id="WVHK01000061">
    <property type="protein sequence ID" value="MXV20858.1"/>
    <property type="molecule type" value="Genomic_DNA"/>
</dbReference>
<name>A0A6I4YJ75_9DEIO</name>
<protein>
    <submittedName>
        <fullName evidence="2">Uncharacterized protein</fullName>
    </submittedName>
</protein>
<proteinExistence type="predicted"/>
<reference evidence="2 3" key="1">
    <citation type="submission" date="2019-11" db="EMBL/GenBank/DDBJ databases">
        <title>Genome sequence of Deinococcus xianganensis Y35, AI-2 producing algicidal bacterium, isolated from lake water.</title>
        <authorList>
            <person name="Li Y."/>
        </authorList>
    </citation>
    <scope>NUCLEOTIDE SEQUENCE [LARGE SCALE GENOMIC DNA]</scope>
    <source>
        <strain evidence="2 3">Y35</strain>
    </source>
</reference>
<comment type="caution">
    <text evidence="2">The sequence shown here is derived from an EMBL/GenBank/DDBJ whole genome shotgun (WGS) entry which is preliminary data.</text>
</comment>
<keyword evidence="3" id="KW-1185">Reference proteome</keyword>
<dbReference type="AlphaFoldDB" id="A0A6I4YJ75"/>
<gene>
    <name evidence="2" type="ORF">GLX28_14565</name>
</gene>
<feature type="signal peptide" evidence="1">
    <location>
        <begin position="1"/>
        <end position="21"/>
    </location>
</feature>
<evidence type="ECO:0000313" key="3">
    <source>
        <dbReference type="Proteomes" id="UP000430519"/>
    </source>
</evidence>
<sequence>MKTRSITMSLILLTGSTTASAATGWEQVGSYIQQACNVASNGDGGYWGGSSKLEWVCNLASTYGFLTNNILNGDWEAFAKEVIGKYSTQLVDHLGEKLGMTQLNKITADINDSMQQSYSDFRSTLMGAMTAALRQEMAGARKDDNAGMAITTPGGLADHAVRSNAYLTLAQTVGRAQETADLFARLTQAAQAKKVAEQNAESTQAAMKPALESAVSVIGTPVTPGYADQQDAKAKTALSAREVQELQLNSFNAFMKQDAAFRVTEFQLLTEIAKQQAMTNTQLIAKLGDAQAAMDETVNAMKAEMEQVAQENLDAAAQLSREYAILINSFKDLTDADKLQDAKNTYSGKL</sequence>